<proteinExistence type="predicted"/>
<organism evidence="1 2">
    <name type="scientific">Coemansia nantahalensis</name>
    <dbReference type="NCBI Taxonomy" id="2789366"/>
    <lineage>
        <taxon>Eukaryota</taxon>
        <taxon>Fungi</taxon>
        <taxon>Fungi incertae sedis</taxon>
        <taxon>Zoopagomycota</taxon>
        <taxon>Kickxellomycotina</taxon>
        <taxon>Kickxellomycetes</taxon>
        <taxon>Kickxellales</taxon>
        <taxon>Kickxellaceae</taxon>
        <taxon>Coemansia</taxon>
    </lineage>
</organism>
<keyword evidence="2" id="KW-1185">Reference proteome</keyword>
<name>A0ACC1JSK3_9FUNG</name>
<protein>
    <submittedName>
        <fullName evidence="1">Uncharacterized protein</fullName>
    </submittedName>
</protein>
<dbReference type="EMBL" id="JANBUJ010001758">
    <property type="protein sequence ID" value="KAJ2766226.1"/>
    <property type="molecule type" value="Genomic_DNA"/>
</dbReference>
<sequence length="440" mass="47887">MLFASLRPALCSVLELCLPDVGRAELAQGLAGFGADAYLELFCRRTARPLVRVPVTIVGMCFGQPAAGANGVTYPPRLTANQQSIMGAFGAALPAAQTPAAEAAVRRVVQLVAAEPLARNVGVLATPVGLVFVRRTAVQTALISRLHCYTGATAPAHAWWCHPAAALGCFAAELLAAGPRMRLSLRRWLLVLVAVIAILSLAFVAHWAQDELLYGKSVVVQTLRDNEAIRSQFTGSKLEVGATQLVAPERILMYTPVGCTFDKLACQYQSGCAQTTKVCDRNSTHTGCDIRLDGDYSYNQLPAKNRAIVEHMCRERLADKYDLFVKVDDDVLFRPDQVRAVLGHARLAPRMLAGFLRRTNEGAVWATGAMYIYSADVLRALCASAALRDQLAVGGFEDVRFGMTLHEIGGLSYYNIDDALSIHHLQYRSSRVFIQFLQYG</sequence>
<feature type="non-terminal residue" evidence="1">
    <location>
        <position position="440"/>
    </location>
</feature>
<evidence type="ECO:0000313" key="2">
    <source>
        <dbReference type="Proteomes" id="UP001140234"/>
    </source>
</evidence>
<evidence type="ECO:0000313" key="1">
    <source>
        <dbReference type="EMBL" id="KAJ2766226.1"/>
    </source>
</evidence>
<gene>
    <name evidence="1" type="ORF">IWQ57_004457</name>
</gene>
<comment type="caution">
    <text evidence="1">The sequence shown here is derived from an EMBL/GenBank/DDBJ whole genome shotgun (WGS) entry which is preliminary data.</text>
</comment>
<dbReference type="Proteomes" id="UP001140234">
    <property type="component" value="Unassembled WGS sequence"/>
</dbReference>
<reference evidence="1" key="1">
    <citation type="submission" date="2022-07" db="EMBL/GenBank/DDBJ databases">
        <title>Phylogenomic reconstructions and comparative analyses of Kickxellomycotina fungi.</title>
        <authorList>
            <person name="Reynolds N.K."/>
            <person name="Stajich J.E."/>
            <person name="Barry K."/>
            <person name="Grigoriev I.V."/>
            <person name="Crous P."/>
            <person name="Smith M.E."/>
        </authorList>
    </citation>
    <scope>NUCLEOTIDE SEQUENCE</scope>
    <source>
        <strain evidence="1">CBS 109366</strain>
    </source>
</reference>
<accession>A0ACC1JSK3</accession>